<comment type="similarity">
    <text evidence="1">Belongs to the EamA transporter family.</text>
</comment>
<protein>
    <submittedName>
        <fullName evidence="5">RarD protein</fullName>
    </submittedName>
</protein>
<proteinExistence type="inferred from homology"/>
<feature type="region of interest" description="Disordered" evidence="2">
    <location>
        <begin position="148"/>
        <end position="196"/>
    </location>
</feature>
<evidence type="ECO:0000313" key="6">
    <source>
        <dbReference type="Proteomes" id="UP000198967"/>
    </source>
</evidence>
<accession>A0A1G7G6A9</accession>
<dbReference type="InterPro" id="IPR037185">
    <property type="entry name" value="EmrE-like"/>
</dbReference>
<evidence type="ECO:0000256" key="3">
    <source>
        <dbReference type="SAM" id="Phobius"/>
    </source>
</evidence>
<evidence type="ECO:0000256" key="2">
    <source>
        <dbReference type="SAM" id="MobiDB-lite"/>
    </source>
</evidence>
<feature type="transmembrane region" description="Helical" evidence="3">
    <location>
        <begin position="109"/>
        <end position="128"/>
    </location>
</feature>
<evidence type="ECO:0000256" key="1">
    <source>
        <dbReference type="ARBA" id="ARBA00007362"/>
    </source>
</evidence>
<dbReference type="STRING" id="366584.SAMN05216377_102228"/>
<feature type="domain" description="EamA" evidence="4">
    <location>
        <begin position="3"/>
        <end position="125"/>
    </location>
</feature>
<keyword evidence="3" id="KW-0812">Transmembrane</keyword>
<reference evidence="5 6" key="1">
    <citation type="submission" date="2016-10" db="EMBL/GenBank/DDBJ databases">
        <authorList>
            <person name="de Groot N.N."/>
        </authorList>
    </citation>
    <scope>NUCLEOTIDE SEQUENCE [LARGE SCALE GENOMIC DNA]</scope>
    <source>
        <strain evidence="5 6">CGMCC 4.3143</strain>
    </source>
</reference>
<dbReference type="AlphaFoldDB" id="A0A1G7G6A9"/>
<dbReference type="Proteomes" id="UP000198967">
    <property type="component" value="Unassembled WGS sequence"/>
</dbReference>
<dbReference type="Pfam" id="PF00892">
    <property type="entry name" value="EamA"/>
    <property type="match status" value="1"/>
</dbReference>
<evidence type="ECO:0000313" key="5">
    <source>
        <dbReference type="EMBL" id="SDE83559.1"/>
    </source>
</evidence>
<evidence type="ECO:0000259" key="4">
    <source>
        <dbReference type="Pfam" id="PF00892"/>
    </source>
</evidence>
<dbReference type="GO" id="GO:0016020">
    <property type="term" value="C:membrane"/>
    <property type="evidence" value="ECO:0007669"/>
    <property type="project" value="InterPro"/>
</dbReference>
<organism evidence="5 6">
    <name type="scientific">Pseudonocardia oroxyli</name>
    <dbReference type="NCBI Taxonomy" id="366584"/>
    <lineage>
        <taxon>Bacteria</taxon>
        <taxon>Bacillati</taxon>
        <taxon>Actinomycetota</taxon>
        <taxon>Actinomycetes</taxon>
        <taxon>Pseudonocardiales</taxon>
        <taxon>Pseudonocardiaceae</taxon>
        <taxon>Pseudonocardia</taxon>
    </lineage>
</organism>
<name>A0A1G7G6A9_PSEOR</name>
<keyword evidence="6" id="KW-1185">Reference proteome</keyword>
<keyword evidence="3" id="KW-0472">Membrane</keyword>
<gene>
    <name evidence="5" type="ORF">SAMN05216377_102228</name>
</gene>
<dbReference type="InterPro" id="IPR000620">
    <property type="entry name" value="EamA_dom"/>
</dbReference>
<sequence length="196" mass="21005">MLWGLFPAFWPLLDPAAPVEVLAHRILWTMVLMAGVLALTRGWGALRRLSAGGWARVAVAACLITVNWGVFIYGVAVDRVVDIALGYYISPLVSTLLAITVLRERPNRAQVAALLIAAAAVVVISIGSRARRDHAHVPVDRLRPGLGGPADLHGGPAAQHPDPLHSERRVRSPGVNEHAARRGARSRGGQPVRSMV</sequence>
<keyword evidence="3" id="KW-1133">Transmembrane helix</keyword>
<feature type="transmembrane region" description="Helical" evidence="3">
    <location>
        <begin position="83"/>
        <end position="102"/>
    </location>
</feature>
<dbReference type="EMBL" id="FNBE01000002">
    <property type="protein sequence ID" value="SDE83559.1"/>
    <property type="molecule type" value="Genomic_DNA"/>
</dbReference>
<feature type="transmembrane region" description="Helical" evidence="3">
    <location>
        <begin position="28"/>
        <end position="46"/>
    </location>
</feature>
<dbReference type="SUPFAM" id="SSF103481">
    <property type="entry name" value="Multidrug resistance efflux transporter EmrE"/>
    <property type="match status" value="1"/>
</dbReference>
<feature type="transmembrane region" description="Helical" evidence="3">
    <location>
        <begin position="58"/>
        <end position="77"/>
    </location>
</feature>